<keyword evidence="3" id="KW-1185">Reference proteome</keyword>
<dbReference type="EMBL" id="QPFP01000207">
    <property type="protein sequence ID" value="TEB19128.1"/>
    <property type="molecule type" value="Genomic_DNA"/>
</dbReference>
<dbReference type="OrthoDB" id="3160134at2759"/>
<feature type="region of interest" description="Disordered" evidence="1">
    <location>
        <begin position="1"/>
        <end position="22"/>
    </location>
</feature>
<dbReference type="Pfam" id="PF20414">
    <property type="entry name" value="DUF6698"/>
    <property type="match status" value="1"/>
</dbReference>
<dbReference type="Proteomes" id="UP000298030">
    <property type="component" value="Unassembled WGS sequence"/>
</dbReference>
<dbReference type="InterPro" id="IPR046521">
    <property type="entry name" value="DUF6698"/>
</dbReference>
<evidence type="ECO:0000313" key="2">
    <source>
        <dbReference type="EMBL" id="TEB19128.1"/>
    </source>
</evidence>
<sequence>MASKENQPPQQSALGKRANVSTNALGWGPPQKQYVRSHILSLILIPQPRTRTDPLVGHGRHFGRTARTFCRIHTLIKNGLTRTMQLELGRVQEEDLAEGEISEHRLYLALLAMSPGLEERLNTGSEQDLHYVADMITKGISSARSDDTKSLKSAVVDWITPPNQILAPPIQRNVKTDRGFHHVRTGELLCPVNLDWNDEKIRRDLAGGQLVPTGDLWPRFLFRSFVYNHKDPWDGLLRSSLLVKAYKHVFTSPSSVWGSQIKATRSSNARLHGMTTVTVPSIAYIATQVRFALSSSATFSRVDGVTDSEYFYNLIIELLEDEQEQAEVADLLKWWNR</sequence>
<accession>A0A4Y7SBW5</accession>
<protein>
    <submittedName>
        <fullName evidence="2">Uncharacterized protein</fullName>
    </submittedName>
</protein>
<evidence type="ECO:0000313" key="3">
    <source>
        <dbReference type="Proteomes" id="UP000298030"/>
    </source>
</evidence>
<proteinExistence type="predicted"/>
<name>A0A4Y7SBW5_COPMI</name>
<reference evidence="2 3" key="1">
    <citation type="journal article" date="2019" name="Nat. Ecol. Evol.">
        <title>Megaphylogeny resolves global patterns of mushroom evolution.</title>
        <authorList>
            <person name="Varga T."/>
            <person name="Krizsan K."/>
            <person name="Foldi C."/>
            <person name="Dima B."/>
            <person name="Sanchez-Garcia M."/>
            <person name="Sanchez-Ramirez S."/>
            <person name="Szollosi G.J."/>
            <person name="Szarkandi J.G."/>
            <person name="Papp V."/>
            <person name="Albert L."/>
            <person name="Andreopoulos W."/>
            <person name="Angelini C."/>
            <person name="Antonin V."/>
            <person name="Barry K.W."/>
            <person name="Bougher N.L."/>
            <person name="Buchanan P."/>
            <person name="Buyck B."/>
            <person name="Bense V."/>
            <person name="Catcheside P."/>
            <person name="Chovatia M."/>
            <person name="Cooper J."/>
            <person name="Damon W."/>
            <person name="Desjardin D."/>
            <person name="Finy P."/>
            <person name="Geml J."/>
            <person name="Haridas S."/>
            <person name="Hughes K."/>
            <person name="Justo A."/>
            <person name="Karasinski D."/>
            <person name="Kautmanova I."/>
            <person name="Kiss B."/>
            <person name="Kocsube S."/>
            <person name="Kotiranta H."/>
            <person name="LaButti K.M."/>
            <person name="Lechner B.E."/>
            <person name="Liimatainen K."/>
            <person name="Lipzen A."/>
            <person name="Lukacs Z."/>
            <person name="Mihaltcheva S."/>
            <person name="Morgado L.N."/>
            <person name="Niskanen T."/>
            <person name="Noordeloos M.E."/>
            <person name="Ohm R.A."/>
            <person name="Ortiz-Santana B."/>
            <person name="Ovrebo C."/>
            <person name="Racz N."/>
            <person name="Riley R."/>
            <person name="Savchenko A."/>
            <person name="Shiryaev A."/>
            <person name="Soop K."/>
            <person name="Spirin V."/>
            <person name="Szebenyi C."/>
            <person name="Tomsovsky M."/>
            <person name="Tulloss R.E."/>
            <person name="Uehling J."/>
            <person name="Grigoriev I.V."/>
            <person name="Vagvolgyi C."/>
            <person name="Papp T."/>
            <person name="Martin F.M."/>
            <person name="Miettinen O."/>
            <person name="Hibbett D.S."/>
            <person name="Nagy L.G."/>
        </authorList>
    </citation>
    <scope>NUCLEOTIDE SEQUENCE [LARGE SCALE GENOMIC DNA]</scope>
    <source>
        <strain evidence="2 3">FP101781</strain>
    </source>
</reference>
<dbReference type="AlphaFoldDB" id="A0A4Y7SBW5"/>
<organism evidence="2 3">
    <name type="scientific">Coprinellus micaceus</name>
    <name type="common">Glistening ink-cap mushroom</name>
    <name type="synonym">Coprinus micaceus</name>
    <dbReference type="NCBI Taxonomy" id="71717"/>
    <lineage>
        <taxon>Eukaryota</taxon>
        <taxon>Fungi</taxon>
        <taxon>Dikarya</taxon>
        <taxon>Basidiomycota</taxon>
        <taxon>Agaricomycotina</taxon>
        <taxon>Agaricomycetes</taxon>
        <taxon>Agaricomycetidae</taxon>
        <taxon>Agaricales</taxon>
        <taxon>Agaricineae</taxon>
        <taxon>Psathyrellaceae</taxon>
        <taxon>Coprinellus</taxon>
    </lineage>
</organism>
<gene>
    <name evidence="2" type="ORF">FA13DRAFT_1647381</name>
</gene>
<evidence type="ECO:0000256" key="1">
    <source>
        <dbReference type="SAM" id="MobiDB-lite"/>
    </source>
</evidence>
<comment type="caution">
    <text evidence="2">The sequence shown here is derived from an EMBL/GenBank/DDBJ whole genome shotgun (WGS) entry which is preliminary data.</text>
</comment>